<dbReference type="Proteomes" id="UP000004473">
    <property type="component" value="Unassembled WGS sequence"/>
</dbReference>
<reference evidence="1 2" key="1">
    <citation type="submission" date="2012-04" db="EMBL/GenBank/DDBJ databases">
        <authorList>
            <person name="Harkins D.M."/>
            <person name="Madupu R."/>
            <person name="Durkin A.S."/>
            <person name="Torralba M."/>
            <person name="Methe B."/>
            <person name="Sutton G.G."/>
            <person name="Nelson K.E."/>
        </authorList>
    </citation>
    <scope>NUCLEOTIDE SEQUENCE [LARGE SCALE GENOMIC DNA]</scope>
    <source>
        <strain evidence="1 2">VK64</strain>
    </source>
</reference>
<dbReference type="AlphaFoldDB" id="I2NUR6"/>
<evidence type="ECO:0000313" key="2">
    <source>
        <dbReference type="Proteomes" id="UP000004473"/>
    </source>
</evidence>
<dbReference type="EMBL" id="AJMT01000060">
    <property type="protein sequence ID" value="EIG29577.1"/>
    <property type="molecule type" value="Genomic_DNA"/>
</dbReference>
<accession>I2NUR6</accession>
<dbReference type="PATRIC" id="fig|1095748.3.peg.795"/>
<gene>
    <name evidence="1" type="ORF">HMPREF1051_1658</name>
</gene>
<organism evidence="1 2">
    <name type="scientific">Neisseria sicca VK64</name>
    <dbReference type="NCBI Taxonomy" id="1095748"/>
    <lineage>
        <taxon>Bacteria</taxon>
        <taxon>Pseudomonadati</taxon>
        <taxon>Pseudomonadota</taxon>
        <taxon>Betaproteobacteria</taxon>
        <taxon>Neisseriales</taxon>
        <taxon>Neisseriaceae</taxon>
        <taxon>Neisseria</taxon>
    </lineage>
</organism>
<comment type="caution">
    <text evidence="1">The sequence shown here is derived from an EMBL/GenBank/DDBJ whole genome shotgun (WGS) entry which is preliminary data.</text>
</comment>
<sequence length="37" mass="4230">MHQLVKRSSENLIGRFQTTFALPVKVRAAYGRLAAIW</sequence>
<evidence type="ECO:0000313" key="1">
    <source>
        <dbReference type="EMBL" id="EIG29577.1"/>
    </source>
</evidence>
<name>I2NUR6_NEISI</name>
<proteinExistence type="predicted"/>
<protein>
    <submittedName>
        <fullName evidence="1">Uncharacterized protein</fullName>
    </submittedName>
</protein>